<feature type="transmembrane region" description="Helical" evidence="7">
    <location>
        <begin position="204"/>
        <end position="222"/>
    </location>
</feature>
<evidence type="ECO:0000313" key="9">
    <source>
        <dbReference type="Proteomes" id="UP001499910"/>
    </source>
</evidence>
<evidence type="ECO:0000256" key="4">
    <source>
        <dbReference type="ARBA" id="ARBA00022692"/>
    </source>
</evidence>
<dbReference type="EC" id="2.5.1.145" evidence="7"/>
<dbReference type="EMBL" id="BAABHW010000001">
    <property type="protein sequence ID" value="GAA5065602.1"/>
    <property type="molecule type" value="Genomic_DNA"/>
</dbReference>
<comment type="caution">
    <text evidence="8">The sequence shown here is derived from an EMBL/GenBank/DDBJ whole genome shotgun (WGS) entry which is preliminary data.</text>
</comment>
<reference evidence="9" key="1">
    <citation type="journal article" date="2019" name="Int. J. Syst. Evol. Microbiol.">
        <title>The Global Catalogue of Microorganisms (GCM) 10K type strain sequencing project: providing services to taxonomists for standard genome sequencing and annotation.</title>
        <authorList>
            <consortium name="The Broad Institute Genomics Platform"/>
            <consortium name="The Broad Institute Genome Sequencing Center for Infectious Disease"/>
            <person name="Wu L."/>
            <person name="Ma J."/>
        </authorList>
    </citation>
    <scope>NUCLEOTIDE SEQUENCE [LARGE SCALE GENOMIC DNA]</scope>
    <source>
        <strain evidence="9">JCM 18015</strain>
    </source>
</reference>
<dbReference type="HAMAP" id="MF_01147">
    <property type="entry name" value="Lgt"/>
    <property type="match status" value="1"/>
</dbReference>
<keyword evidence="4 7" id="KW-0812">Transmembrane</keyword>
<keyword evidence="9" id="KW-1185">Reference proteome</keyword>
<evidence type="ECO:0000256" key="6">
    <source>
        <dbReference type="ARBA" id="ARBA00023136"/>
    </source>
</evidence>
<feature type="binding site" evidence="7">
    <location>
        <position position="152"/>
    </location>
    <ligand>
        <name>a 1,2-diacyl-sn-glycero-3-phospho-(1'-sn-glycerol)</name>
        <dbReference type="ChEBI" id="CHEBI:64716"/>
    </ligand>
</feature>
<evidence type="ECO:0000313" key="8">
    <source>
        <dbReference type="EMBL" id="GAA5065602.1"/>
    </source>
</evidence>
<evidence type="ECO:0000256" key="7">
    <source>
        <dbReference type="HAMAP-Rule" id="MF_01147"/>
    </source>
</evidence>
<keyword evidence="6 7" id="KW-0472">Membrane</keyword>
<comment type="catalytic activity">
    <reaction evidence="7">
        <text>L-cysteinyl-[prolipoprotein] + a 1,2-diacyl-sn-glycero-3-phospho-(1'-sn-glycerol) = an S-1,2-diacyl-sn-glyceryl-L-cysteinyl-[prolipoprotein] + sn-glycerol 1-phosphate + H(+)</text>
        <dbReference type="Rhea" id="RHEA:56712"/>
        <dbReference type="Rhea" id="RHEA-COMP:14679"/>
        <dbReference type="Rhea" id="RHEA-COMP:14680"/>
        <dbReference type="ChEBI" id="CHEBI:15378"/>
        <dbReference type="ChEBI" id="CHEBI:29950"/>
        <dbReference type="ChEBI" id="CHEBI:57685"/>
        <dbReference type="ChEBI" id="CHEBI:64716"/>
        <dbReference type="ChEBI" id="CHEBI:140658"/>
        <dbReference type="EC" id="2.5.1.145"/>
    </reaction>
</comment>
<evidence type="ECO:0000256" key="1">
    <source>
        <dbReference type="ARBA" id="ARBA00007150"/>
    </source>
</evidence>
<dbReference type="PANTHER" id="PTHR30589">
    <property type="entry name" value="PROLIPOPROTEIN DIACYLGLYCERYL TRANSFERASE"/>
    <property type="match status" value="1"/>
</dbReference>
<dbReference type="PANTHER" id="PTHR30589:SF0">
    <property type="entry name" value="PHOSPHATIDYLGLYCEROL--PROLIPOPROTEIN DIACYLGLYCERYL TRANSFERASE"/>
    <property type="match status" value="1"/>
</dbReference>
<dbReference type="NCBIfam" id="TIGR00544">
    <property type="entry name" value="lgt"/>
    <property type="match status" value="1"/>
</dbReference>
<comment type="subcellular location">
    <subcellularLocation>
        <location evidence="7">Cell membrane</location>
        <topology evidence="7">Multi-pass membrane protein</topology>
    </subcellularLocation>
</comment>
<comment type="function">
    <text evidence="7">Catalyzes the transfer of the diacylglyceryl group from phosphatidylglycerol to the sulfhydryl group of the N-terminal cysteine of a prolipoprotein, the first step in the formation of mature lipoproteins.</text>
</comment>
<dbReference type="Pfam" id="PF01790">
    <property type="entry name" value="LGT"/>
    <property type="match status" value="1"/>
</dbReference>
<proteinExistence type="inferred from homology"/>
<keyword evidence="3 7" id="KW-0808">Transferase</keyword>
<feature type="transmembrane region" description="Helical" evidence="7">
    <location>
        <begin position="109"/>
        <end position="126"/>
    </location>
</feature>
<evidence type="ECO:0000256" key="5">
    <source>
        <dbReference type="ARBA" id="ARBA00022989"/>
    </source>
</evidence>
<comment type="similarity">
    <text evidence="1 7">Belongs to the Lgt family.</text>
</comment>
<dbReference type="PROSITE" id="PS01311">
    <property type="entry name" value="LGT"/>
    <property type="match status" value="1"/>
</dbReference>
<comment type="pathway">
    <text evidence="7">Protein modification; lipoprotein biosynthesis (diacylglyceryl transfer).</text>
</comment>
<sequence length="302" mass="33268">MPFAILFPEISPEIFSITIGEFTFALRWYALAYIVGLAAGWWLIVQAVKRPTLWPHDTSPMRPDQVEGLLTAVVLGVILGGRFGYVLFYQPGGYLSDPLAILRIWEGGMSFHGGLLGVTLSAWIWCRRNGIAPLQVADAMAMVVAIGLFLGRIANFINAELWGRPSDLPWAVVFPGRAAQDCLTPEGMVETAWGLACARHPSQLYEAVLEGLIMGAILLWLAWRRGWLKRPGALTGMFLVIYGLSRFAVEFVRQPDAQFAGPGNPLGYALQFGPSLGLTMGQVLTIPMMLAGLWLIWRRHTA</sequence>
<feature type="transmembrane region" description="Helical" evidence="7">
    <location>
        <begin position="272"/>
        <end position="297"/>
    </location>
</feature>
<dbReference type="Proteomes" id="UP001499910">
    <property type="component" value="Unassembled WGS sequence"/>
</dbReference>
<feature type="transmembrane region" description="Helical" evidence="7">
    <location>
        <begin position="138"/>
        <end position="157"/>
    </location>
</feature>
<keyword evidence="2 7" id="KW-1003">Cell membrane</keyword>
<accession>A0ABP9KX18</accession>
<name>A0ABP9KX18_9RHOB</name>
<organism evidence="8 9">
    <name type="scientific">[Roseibacterium] beibuensis</name>
    <dbReference type="NCBI Taxonomy" id="1193142"/>
    <lineage>
        <taxon>Bacteria</taxon>
        <taxon>Pseudomonadati</taxon>
        <taxon>Pseudomonadota</taxon>
        <taxon>Alphaproteobacteria</taxon>
        <taxon>Rhodobacterales</taxon>
        <taxon>Roseobacteraceae</taxon>
        <taxon>Roseicyclus</taxon>
    </lineage>
</organism>
<gene>
    <name evidence="7 8" type="primary">lgt</name>
    <name evidence="8" type="ORF">GCM10023209_03360</name>
</gene>
<keyword evidence="5 7" id="KW-1133">Transmembrane helix</keyword>
<feature type="transmembrane region" description="Helical" evidence="7">
    <location>
        <begin position="69"/>
        <end position="89"/>
    </location>
</feature>
<evidence type="ECO:0000256" key="2">
    <source>
        <dbReference type="ARBA" id="ARBA00022475"/>
    </source>
</evidence>
<evidence type="ECO:0000256" key="3">
    <source>
        <dbReference type="ARBA" id="ARBA00022679"/>
    </source>
</evidence>
<feature type="transmembrane region" description="Helical" evidence="7">
    <location>
        <begin position="234"/>
        <end position="252"/>
    </location>
</feature>
<feature type="transmembrane region" description="Helical" evidence="7">
    <location>
        <begin position="28"/>
        <end position="48"/>
    </location>
</feature>
<dbReference type="GO" id="GO:0016740">
    <property type="term" value="F:transferase activity"/>
    <property type="evidence" value="ECO:0007669"/>
    <property type="project" value="UniProtKB-KW"/>
</dbReference>
<dbReference type="RefSeq" id="WP_259547017.1">
    <property type="nucleotide sequence ID" value="NZ_BAABHW010000001.1"/>
</dbReference>
<dbReference type="InterPro" id="IPR001640">
    <property type="entry name" value="Lgt"/>
</dbReference>
<protein>
    <recommendedName>
        <fullName evidence="7">Phosphatidylglycerol--prolipoprotein diacylglyceryl transferase</fullName>
        <ecNumber evidence="7">2.5.1.145</ecNumber>
    </recommendedName>
</protein>